<accession>A0ACB9L0D0</accession>
<name>A0ACB9L0D0_9MYRT</name>
<sequence>MNLAASRSPMILNNLHMLQQHSNGHTGLLSSLGAHRPPTHPIGLQGLTREFERLVSLGAMVETSALGPVPSSSEVDKAVASLLRFFWNGTSFQTSMDSLVGGRDPMALISSGFERFVRALRLLQTEPAIKMIVISLVTDKVFWDAVMSNEAVRKVQGLLSTGESRRPQLSVDVDLTNAFLSWFLEMVKEKILELIDKFKSLVIELTRPCSTTASAASDAENRAQLEEKVESCFLLSIVILFIVVLARMAIII</sequence>
<protein>
    <submittedName>
        <fullName evidence="1">Uncharacterized protein</fullName>
    </submittedName>
</protein>
<dbReference type="EMBL" id="CM042891">
    <property type="protein sequence ID" value="KAI4302812.1"/>
    <property type="molecule type" value="Genomic_DNA"/>
</dbReference>
<comment type="caution">
    <text evidence="1">The sequence shown here is derived from an EMBL/GenBank/DDBJ whole genome shotgun (WGS) entry which is preliminary data.</text>
</comment>
<gene>
    <name evidence="1" type="ORF">MLD38_038515</name>
</gene>
<dbReference type="Proteomes" id="UP001057402">
    <property type="component" value="Chromosome 12"/>
</dbReference>
<reference evidence="2" key="1">
    <citation type="journal article" date="2023" name="Front. Plant Sci.">
        <title>Chromosomal-level genome assembly of Melastoma candidum provides insights into trichome evolution.</title>
        <authorList>
            <person name="Zhong Y."/>
            <person name="Wu W."/>
            <person name="Sun C."/>
            <person name="Zou P."/>
            <person name="Liu Y."/>
            <person name="Dai S."/>
            <person name="Zhou R."/>
        </authorList>
    </citation>
    <scope>NUCLEOTIDE SEQUENCE [LARGE SCALE GENOMIC DNA]</scope>
</reference>
<organism evidence="1 2">
    <name type="scientific">Melastoma candidum</name>
    <dbReference type="NCBI Taxonomy" id="119954"/>
    <lineage>
        <taxon>Eukaryota</taxon>
        <taxon>Viridiplantae</taxon>
        <taxon>Streptophyta</taxon>
        <taxon>Embryophyta</taxon>
        <taxon>Tracheophyta</taxon>
        <taxon>Spermatophyta</taxon>
        <taxon>Magnoliopsida</taxon>
        <taxon>eudicotyledons</taxon>
        <taxon>Gunneridae</taxon>
        <taxon>Pentapetalae</taxon>
        <taxon>rosids</taxon>
        <taxon>malvids</taxon>
        <taxon>Myrtales</taxon>
        <taxon>Melastomataceae</taxon>
        <taxon>Melastomatoideae</taxon>
        <taxon>Melastomateae</taxon>
        <taxon>Melastoma</taxon>
    </lineage>
</organism>
<evidence type="ECO:0000313" key="1">
    <source>
        <dbReference type="EMBL" id="KAI4302812.1"/>
    </source>
</evidence>
<keyword evidence="2" id="KW-1185">Reference proteome</keyword>
<proteinExistence type="predicted"/>
<evidence type="ECO:0000313" key="2">
    <source>
        <dbReference type="Proteomes" id="UP001057402"/>
    </source>
</evidence>